<feature type="chain" id="PRO_5046926970" description="DUF2059 domain-containing protein" evidence="1">
    <location>
        <begin position="20"/>
        <end position="151"/>
    </location>
</feature>
<protein>
    <recommendedName>
        <fullName evidence="2">DUF2059 domain-containing protein</fullName>
    </recommendedName>
</protein>
<dbReference type="InterPro" id="IPR018637">
    <property type="entry name" value="DUF2059"/>
</dbReference>
<reference evidence="3" key="1">
    <citation type="submission" date="2021-12" db="EMBL/GenBank/DDBJ databases">
        <authorList>
            <person name="Rodrigo-Torres L."/>
            <person name="Arahal R. D."/>
            <person name="Lucena T."/>
        </authorList>
    </citation>
    <scope>NUCLEOTIDE SEQUENCE</scope>
    <source>
        <strain evidence="3">CECT 8419</strain>
    </source>
</reference>
<evidence type="ECO:0000256" key="1">
    <source>
        <dbReference type="SAM" id="SignalP"/>
    </source>
</evidence>
<feature type="signal peptide" evidence="1">
    <location>
        <begin position="1"/>
        <end position="19"/>
    </location>
</feature>
<dbReference type="RefSeq" id="WP_238750268.1">
    <property type="nucleotide sequence ID" value="NZ_CAKLPZ010000001.1"/>
</dbReference>
<keyword evidence="1" id="KW-0732">Signal</keyword>
<evidence type="ECO:0000313" key="4">
    <source>
        <dbReference type="Proteomes" id="UP000837803"/>
    </source>
</evidence>
<feature type="domain" description="DUF2059" evidence="2">
    <location>
        <begin position="84"/>
        <end position="136"/>
    </location>
</feature>
<keyword evidence="4" id="KW-1185">Reference proteome</keyword>
<dbReference type="Pfam" id="PF09832">
    <property type="entry name" value="DUF2059"/>
    <property type="match status" value="1"/>
</dbReference>
<evidence type="ECO:0000259" key="2">
    <source>
        <dbReference type="Pfam" id="PF09832"/>
    </source>
</evidence>
<evidence type="ECO:0000313" key="3">
    <source>
        <dbReference type="EMBL" id="CAH1000214.1"/>
    </source>
</evidence>
<sequence length="151" mass="16849">MKHLIVLVLVFTMGSAVSAQTTDSLEAKIARLLELSGAEAQFLTAVDNMILMQRQQVDASTVSPAFWDEFSKEIHEEGWQLILPDLTAVYRNNLTEAEIDHQIAYLSDPLSQQIVAKQSTLMQQSMAAGQQWGMKMGARVAQRLQEALEKD</sequence>
<dbReference type="EMBL" id="CAKLPZ010000001">
    <property type="protein sequence ID" value="CAH1000214.1"/>
    <property type="molecule type" value="Genomic_DNA"/>
</dbReference>
<accession>A0ABM9B0A5</accession>
<proteinExistence type="predicted"/>
<dbReference type="Proteomes" id="UP000837803">
    <property type="component" value="Unassembled WGS sequence"/>
</dbReference>
<name>A0ABM9B0A5_9BACT</name>
<comment type="caution">
    <text evidence="3">The sequence shown here is derived from an EMBL/GenBank/DDBJ whole genome shotgun (WGS) entry which is preliminary data.</text>
</comment>
<gene>
    <name evidence="3" type="ORF">LEM8419_01362</name>
</gene>
<organism evidence="3 4">
    <name type="scientific">Neolewinella maritima</name>
    <dbReference type="NCBI Taxonomy" id="1383882"/>
    <lineage>
        <taxon>Bacteria</taxon>
        <taxon>Pseudomonadati</taxon>
        <taxon>Bacteroidota</taxon>
        <taxon>Saprospiria</taxon>
        <taxon>Saprospirales</taxon>
        <taxon>Lewinellaceae</taxon>
        <taxon>Neolewinella</taxon>
    </lineage>
</organism>